<gene>
    <name evidence="1" type="ORF">ATE48_06740</name>
</gene>
<evidence type="ECO:0000313" key="1">
    <source>
        <dbReference type="EMBL" id="ANP45637.1"/>
    </source>
</evidence>
<accession>A0A1B1AGF7</accession>
<dbReference type="InParanoid" id="A0A1B1AGF7"/>
<sequence>MPAYSTIERAFEIARSQDCHSLDELRSKLSREGYADAVAQTSFPFVRKQLQDLMQGRTASSPKKLERSRKRGLLKLGFEHPLRSDG</sequence>
<protein>
    <submittedName>
        <fullName evidence="1">Uncharacterized protein</fullName>
    </submittedName>
</protein>
<dbReference type="RefSeq" id="WP_066769298.1">
    <property type="nucleotide sequence ID" value="NZ_CP013244.1"/>
</dbReference>
<dbReference type="STRING" id="1759059.ATE48_06740"/>
<dbReference type="Proteomes" id="UP000092498">
    <property type="component" value="Chromosome"/>
</dbReference>
<proteinExistence type="predicted"/>
<dbReference type="OrthoDB" id="7205828at2"/>
<reference evidence="1 2" key="1">
    <citation type="submission" date="2015-11" db="EMBL/GenBank/DDBJ databases">
        <title>Whole-Genome Sequence of Candidatus Oderbacter manganicum from the National Park Lower Oder Valley, Germany.</title>
        <authorList>
            <person name="Braun B."/>
            <person name="Liere K."/>
            <person name="Szewzyk U."/>
        </authorList>
    </citation>
    <scope>NUCLEOTIDE SEQUENCE [LARGE SCALE GENOMIC DNA]</scope>
    <source>
        <strain evidence="1 2">OTSz_A_272</strain>
    </source>
</reference>
<keyword evidence="2" id="KW-1185">Reference proteome</keyword>
<organism evidence="1 2">
    <name type="scientific">Candidatus Viadribacter manganicus</name>
    <dbReference type="NCBI Taxonomy" id="1759059"/>
    <lineage>
        <taxon>Bacteria</taxon>
        <taxon>Pseudomonadati</taxon>
        <taxon>Pseudomonadota</taxon>
        <taxon>Alphaproteobacteria</taxon>
        <taxon>Hyphomonadales</taxon>
        <taxon>Hyphomonadaceae</taxon>
        <taxon>Candidatus Viadribacter</taxon>
    </lineage>
</organism>
<dbReference type="AlphaFoldDB" id="A0A1B1AGF7"/>
<name>A0A1B1AGF7_9PROT</name>
<evidence type="ECO:0000313" key="2">
    <source>
        <dbReference type="Proteomes" id="UP000092498"/>
    </source>
</evidence>
<dbReference type="EMBL" id="CP013244">
    <property type="protein sequence ID" value="ANP45637.1"/>
    <property type="molecule type" value="Genomic_DNA"/>
</dbReference>
<dbReference type="KEGG" id="cbot:ATE48_06740"/>